<keyword evidence="2" id="KW-1185">Reference proteome</keyword>
<accession>A0ACC1PG35</accession>
<comment type="caution">
    <text evidence="1">The sequence shown here is derived from an EMBL/GenBank/DDBJ whole genome shotgun (WGS) entry which is preliminary data.</text>
</comment>
<dbReference type="Proteomes" id="UP001143856">
    <property type="component" value="Unassembled WGS sequence"/>
</dbReference>
<sequence length="590" mass="66486">MSEIVQADSPTLAESYSECVNSFGKFVLALGEPDCDAICRDQVRFPQIYEEFGRIRIWGDQSKADLLASARGSLDDRLRQDSNLKLLVLGILQRLKLLLWQATHIAQRKYDVGGDVDHGSVSSVTDSDYSTDDEDESQRRTMPKIRLLVQHIADQIRSLHEISSLLRRPTVTNKSIHSINTGVEEITLQGSDHVPLNRAFEVFDNNHILEKVLQWRGLSKSLRHITFSEENVAPASNVSSYQEVEGIRWLCERLAKANTRRREQLQYRKHHPYNSKQIVANAKLIGDLAAHMENLSLFVLPAPENHENEKPEGSINSHKADLCDLNNFSTGPVSETGSLGFSAAESHSQPPAESASIPAHKEVEYTFKSSTREATDEDDTLTPTVRSQTEADIDEFMELKRTLQRSMRSADWEDSFATMIEQTSEFQKRKMALGLDHPDTLESMHALAFTYRCNGRLNKAGSLLAQVVQLRTMVLGPEHLDTLNSMESLASMYGKRGRFRAAKALYSNVLESYERSLGLKNALAINVVERLGRIYVEEGQLQEATFMYERTLRHCKKGLELGDPAVLALASKLKRLYISQGRFQDAKAIH</sequence>
<organism evidence="1 2">
    <name type="scientific">Xylaria curta</name>
    <dbReference type="NCBI Taxonomy" id="42375"/>
    <lineage>
        <taxon>Eukaryota</taxon>
        <taxon>Fungi</taxon>
        <taxon>Dikarya</taxon>
        <taxon>Ascomycota</taxon>
        <taxon>Pezizomycotina</taxon>
        <taxon>Sordariomycetes</taxon>
        <taxon>Xylariomycetidae</taxon>
        <taxon>Xylariales</taxon>
        <taxon>Xylariaceae</taxon>
        <taxon>Xylaria</taxon>
    </lineage>
</organism>
<proteinExistence type="predicted"/>
<dbReference type="EMBL" id="JAPDGR010000368">
    <property type="protein sequence ID" value="KAJ2990938.1"/>
    <property type="molecule type" value="Genomic_DNA"/>
</dbReference>
<reference evidence="1" key="1">
    <citation type="submission" date="2022-10" db="EMBL/GenBank/DDBJ databases">
        <title>Genome Sequence of Xylaria curta.</title>
        <authorList>
            <person name="Buettner E."/>
        </authorList>
    </citation>
    <scope>NUCLEOTIDE SEQUENCE</scope>
    <source>
        <strain evidence="1">Babe10</strain>
    </source>
</reference>
<evidence type="ECO:0000313" key="2">
    <source>
        <dbReference type="Proteomes" id="UP001143856"/>
    </source>
</evidence>
<protein>
    <submittedName>
        <fullName evidence="1">Uncharacterized protein</fullName>
    </submittedName>
</protein>
<name>A0ACC1PG35_9PEZI</name>
<evidence type="ECO:0000313" key="1">
    <source>
        <dbReference type="EMBL" id="KAJ2990938.1"/>
    </source>
</evidence>
<gene>
    <name evidence="1" type="ORF">NUW58_g2713</name>
</gene>